<evidence type="ECO:0000256" key="8">
    <source>
        <dbReference type="SAM" id="Phobius"/>
    </source>
</evidence>
<dbReference type="GO" id="GO:0016020">
    <property type="term" value="C:membrane"/>
    <property type="evidence" value="ECO:0007669"/>
    <property type="project" value="UniProtKB-SubCell"/>
</dbReference>
<accession>A0A512JR79</accession>
<dbReference type="GO" id="GO:0006882">
    <property type="term" value="P:intracellular zinc ion homeostasis"/>
    <property type="evidence" value="ECO:0007669"/>
    <property type="project" value="InterPro"/>
</dbReference>
<keyword evidence="3 8" id="KW-0812">Transmembrane</keyword>
<protein>
    <submittedName>
        <fullName evidence="10">Cation efflux system protein</fullName>
    </submittedName>
</protein>
<sequence>MHNHTIEAWTHEHVFLGAKHDRHARRTWAVVALTAAMMIFEIVGGTIYGSMALVADGWHMSTHAAALGIAALAYHFARQHACDRRFSFGTGKLGDLAAFASAIILAMIALCIAIESADRLLHPVAIGFGQALPIAVVGLLVNLASVWLLHDSDHGHDDGHAHHQAHDHHEHGHSHGEHDTNFRAAYVHVLADALTSVLAIVALLGGRYYGLTWLDPVMGLVGTVVIAAWCLSLIKSAGAVLLDKVPSSGIEDEVRHRLEVEGDRVADLHLWQVGPGHQAVVISIVSDAPQAPSAYKARLAGIDGLSHVTVEVQPCLHHAAAA</sequence>
<dbReference type="EMBL" id="BJZV01000044">
    <property type="protein sequence ID" value="GEP12478.1"/>
    <property type="molecule type" value="Genomic_DNA"/>
</dbReference>
<comment type="subcellular location">
    <subcellularLocation>
        <location evidence="1">Membrane</location>
        <topology evidence="1">Multi-pass membrane protein</topology>
    </subcellularLocation>
</comment>
<organism evidence="10 11">
    <name type="scientific">Methylobacterium gnaphalii</name>
    <dbReference type="NCBI Taxonomy" id="1010610"/>
    <lineage>
        <taxon>Bacteria</taxon>
        <taxon>Pseudomonadati</taxon>
        <taxon>Pseudomonadota</taxon>
        <taxon>Alphaproteobacteria</taxon>
        <taxon>Hyphomicrobiales</taxon>
        <taxon>Methylobacteriaceae</taxon>
        <taxon>Methylobacterium</taxon>
    </lineage>
</organism>
<evidence type="ECO:0000256" key="6">
    <source>
        <dbReference type="ARBA" id="ARBA00023136"/>
    </source>
</evidence>
<dbReference type="SUPFAM" id="SSF161111">
    <property type="entry name" value="Cation efflux protein transmembrane domain-like"/>
    <property type="match status" value="1"/>
</dbReference>
<gene>
    <name evidence="10" type="ORF">MGN01_43230</name>
</gene>
<evidence type="ECO:0000256" key="5">
    <source>
        <dbReference type="ARBA" id="ARBA00023065"/>
    </source>
</evidence>
<feature type="transmembrane region" description="Helical" evidence="8">
    <location>
        <begin position="28"/>
        <end position="51"/>
    </location>
</feature>
<dbReference type="Gene3D" id="1.20.1510.10">
    <property type="entry name" value="Cation efflux protein transmembrane domain"/>
    <property type="match status" value="1"/>
</dbReference>
<dbReference type="NCBIfam" id="NF033827">
    <property type="entry name" value="CDF_efflux_DmeF"/>
    <property type="match status" value="1"/>
</dbReference>
<evidence type="ECO:0000256" key="3">
    <source>
        <dbReference type="ARBA" id="ARBA00022692"/>
    </source>
</evidence>
<dbReference type="InterPro" id="IPR002524">
    <property type="entry name" value="Cation_efflux"/>
</dbReference>
<feature type="domain" description="Cation efflux protein transmembrane" evidence="9">
    <location>
        <begin position="28"/>
        <end position="242"/>
    </location>
</feature>
<keyword evidence="4 8" id="KW-1133">Transmembrane helix</keyword>
<dbReference type="InterPro" id="IPR045316">
    <property type="entry name" value="Msc2-like"/>
</dbReference>
<dbReference type="PANTHER" id="PTHR45755:SF4">
    <property type="entry name" value="ZINC TRANSPORTER 7"/>
    <property type="match status" value="1"/>
</dbReference>
<proteinExistence type="predicted"/>
<evidence type="ECO:0000259" key="9">
    <source>
        <dbReference type="Pfam" id="PF01545"/>
    </source>
</evidence>
<keyword evidence="11" id="KW-1185">Reference proteome</keyword>
<feature type="transmembrane region" description="Helical" evidence="8">
    <location>
        <begin position="57"/>
        <end position="76"/>
    </location>
</feature>
<dbReference type="Proteomes" id="UP000321750">
    <property type="component" value="Unassembled WGS sequence"/>
</dbReference>
<feature type="region of interest" description="Disordered" evidence="7">
    <location>
        <begin position="158"/>
        <end position="177"/>
    </location>
</feature>
<dbReference type="Pfam" id="PF01545">
    <property type="entry name" value="Cation_efflux"/>
    <property type="match status" value="1"/>
</dbReference>
<evidence type="ECO:0000313" key="11">
    <source>
        <dbReference type="Proteomes" id="UP000321750"/>
    </source>
</evidence>
<feature type="transmembrane region" description="Helical" evidence="8">
    <location>
        <begin position="217"/>
        <end position="234"/>
    </location>
</feature>
<dbReference type="GO" id="GO:0005385">
    <property type="term" value="F:zinc ion transmembrane transporter activity"/>
    <property type="evidence" value="ECO:0007669"/>
    <property type="project" value="InterPro"/>
</dbReference>
<dbReference type="NCBIfam" id="TIGR01297">
    <property type="entry name" value="CDF"/>
    <property type="match status" value="1"/>
</dbReference>
<evidence type="ECO:0000256" key="4">
    <source>
        <dbReference type="ARBA" id="ARBA00022989"/>
    </source>
</evidence>
<keyword evidence="2" id="KW-0813">Transport</keyword>
<dbReference type="InterPro" id="IPR027469">
    <property type="entry name" value="Cation_efflux_TMD_sf"/>
</dbReference>
<dbReference type="RefSeq" id="WP_147048844.1">
    <property type="nucleotide sequence ID" value="NZ_BJZV01000044.1"/>
</dbReference>
<dbReference type="InterPro" id="IPR058533">
    <property type="entry name" value="Cation_efflux_TM"/>
</dbReference>
<evidence type="ECO:0000256" key="2">
    <source>
        <dbReference type="ARBA" id="ARBA00022448"/>
    </source>
</evidence>
<comment type="caution">
    <text evidence="10">The sequence shown here is derived from an EMBL/GenBank/DDBJ whole genome shotgun (WGS) entry which is preliminary data.</text>
</comment>
<feature type="transmembrane region" description="Helical" evidence="8">
    <location>
        <begin position="128"/>
        <end position="149"/>
    </location>
</feature>
<keyword evidence="6 8" id="KW-0472">Membrane</keyword>
<keyword evidence="5" id="KW-0406">Ion transport</keyword>
<evidence type="ECO:0000313" key="10">
    <source>
        <dbReference type="EMBL" id="GEP12478.1"/>
    </source>
</evidence>
<reference evidence="10 11" key="1">
    <citation type="submission" date="2019-07" db="EMBL/GenBank/DDBJ databases">
        <title>Whole genome shotgun sequence of Methylobacterium gnaphalii NBRC 107716.</title>
        <authorList>
            <person name="Hosoyama A."/>
            <person name="Uohara A."/>
            <person name="Ohji S."/>
            <person name="Ichikawa N."/>
        </authorList>
    </citation>
    <scope>NUCLEOTIDE SEQUENCE [LARGE SCALE GENOMIC DNA]</scope>
    <source>
        <strain evidence="10 11">NBRC 107716</strain>
    </source>
</reference>
<feature type="transmembrane region" description="Helical" evidence="8">
    <location>
        <begin position="185"/>
        <end position="205"/>
    </location>
</feature>
<name>A0A512JR79_9HYPH</name>
<feature type="compositionally biased region" description="Basic and acidic residues" evidence="7">
    <location>
        <begin position="167"/>
        <end position="177"/>
    </location>
</feature>
<evidence type="ECO:0000256" key="7">
    <source>
        <dbReference type="SAM" id="MobiDB-lite"/>
    </source>
</evidence>
<evidence type="ECO:0000256" key="1">
    <source>
        <dbReference type="ARBA" id="ARBA00004141"/>
    </source>
</evidence>
<dbReference type="PANTHER" id="PTHR45755">
    <property type="match status" value="1"/>
</dbReference>
<dbReference type="OrthoDB" id="271709at2"/>
<dbReference type="AlphaFoldDB" id="A0A512JR79"/>
<feature type="transmembrane region" description="Helical" evidence="8">
    <location>
        <begin position="96"/>
        <end position="116"/>
    </location>
</feature>